<feature type="region of interest" description="Disordered" evidence="1">
    <location>
        <begin position="1"/>
        <end position="34"/>
    </location>
</feature>
<reference evidence="4" key="1">
    <citation type="submission" date="2021-01" db="EMBL/GenBank/DDBJ databases">
        <title>KCTC 19127 draft genome.</title>
        <authorList>
            <person name="An D."/>
        </authorList>
    </citation>
    <scope>NUCLEOTIDE SEQUENCE</scope>
    <source>
        <strain evidence="4">KCTC 19127</strain>
    </source>
</reference>
<dbReference type="Proteomes" id="UP000663801">
    <property type="component" value="Unassembled WGS sequence"/>
</dbReference>
<feature type="compositionally biased region" description="Low complexity" evidence="1">
    <location>
        <begin position="19"/>
        <end position="34"/>
    </location>
</feature>
<dbReference type="RefSeq" id="WP_205255990.1">
    <property type="nucleotide sequence ID" value="NZ_BAAAPV010000002.1"/>
</dbReference>
<dbReference type="EMBL" id="JAERWL010000005">
    <property type="protein sequence ID" value="MBM9475929.1"/>
    <property type="molecule type" value="Genomic_DNA"/>
</dbReference>
<dbReference type="SUPFAM" id="SSF48452">
    <property type="entry name" value="TPR-like"/>
    <property type="match status" value="1"/>
</dbReference>
<sequence>MSDPSPSDLVPAAHEYMDAGESGSAPSAGAAPESGWESRVATFWATFDDADPDGALAAMQALVGQRPPGDPAALAEWAGVHDSLGLEAQAIPLYRQALAAGLTGPRRAQVVVQLASSLRNVGEPDAAIALLTSRPADPELGAAPDAFLALALFDAGRPAEAVRLALTALAPTLPRYGRAVRAYAEELTDEPGH</sequence>
<comment type="caution">
    <text evidence="4">The sequence shown here is derived from an EMBL/GenBank/DDBJ whole genome shotgun (WGS) entry which is preliminary data.</text>
</comment>
<proteinExistence type="predicted"/>
<name>A0A939C4S6_9ACTN</name>
<gene>
    <name evidence="3" type="ORF">JL107_05695</name>
    <name evidence="4" type="ORF">JL107_18330</name>
</gene>
<dbReference type="EMBL" id="JAERWL010000017">
    <property type="protein sequence ID" value="MBM9478411.1"/>
    <property type="molecule type" value="Genomic_DNA"/>
</dbReference>
<organism evidence="4 5">
    <name type="scientific">Nakamurella flavida</name>
    <dbReference type="NCBI Taxonomy" id="363630"/>
    <lineage>
        <taxon>Bacteria</taxon>
        <taxon>Bacillati</taxon>
        <taxon>Actinomycetota</taxon>
        <taxon>Actinomycetes</taxon>
        <taxon>Nakamurellales</taxon>
        <taxon>Nakamurellaceae</taxon>
        <taxon>Nakamurella</taxon>
    </lineage>
</organism>
<dbReference type="AlphaFoldDB" id="A0A939C4S6"/>
<keyword evidence="5" id="KW-1185">Reference proteome</keyword>
<evidence type="ECO:0000256" key="1">
    <source>
        <dbReference type="SAM" id="MobiDB-lite"/>
    </source>
</evidence>
<protein>
    <submittedName>
        <fullName evidence="4">Tetratricopeptide repeat protein</fullName>
    </submittedName>
</protein>
<evidence type="ECO:0000313" key="4">
    <source>
        <dbReference type="EMBL" id="MBM9478411.1"/>
    </source>
</evidence>
<accession>A0A939C4S6</accession>
<evidence type="ECO:0000259" key="2">
    <source>
        <dbReference type="Pfam" id="PF12688"/>
    </source>
</evidence>
<dbReference type="InterPro" id="IPR041656">
    <property type="entry name" value="TPR_5"/>
</dbReference>
<evidence type="ECO:0000313" key="3">
    <source>
        <dbReference type="EMBL" id="MBM9475929.1"/>
    </source>
</evidence>
<dbReference type="Pfam" id="PF12688">
    <property type="entry name" value="TPR_5"/>
    <property type="match status" value="1"/>
</dbReference>
<dbReference type="Gene3D" id="1.25.40.10">
    <property type="entry name" value="Tetratricopeptide repeat domain"/>
    <property type="match status" value="1"/>
</dbReference>
<dbReference type="InterPro" id="IPR011990">
    <property type="entry name" value="TPR-like_helical_dom_sf"/>
</dbReference>
<evidence type="ECO:0000313" key="5">
    <source>
        <dbReference type="Proteomes" id="UP000663801"/>
    </source>
</evidence>
<feature type="domain" description="Tetratrico peptide repeat group 5" evidence="2">
    <location>
        <begin position="72"/>
        <end position="187"/>
    </location>
</feature>